<sequence>MSQAPAAVGSPRHRLTFSQQLKVVDIYHRYKSLGPAEVLSRVRRAGFTTTCMQTINRYVRQEALIREFVAQHEGHSKRMARSNISVPEVERLLWTWIEDMERRNLRMNGEMIKAKARRTAIEIGIPPHEMIEFSEGWLTGFKRRYGIKERVFHGEAASAPLELIEPARKTLQDAIRHFRLQYVLNVDETAHNSCQVRNRGLASRQLSGVKLDKTRLTVVLATSAAGGKLPPLIIGHAARPRAFTHGTPAQYNFWYEHNKKAWMTGEIWEKYLIAIDNMARRDGYHLLLICDNASSHKYNPNCYSNLTVAYLPPNLTSHIQPMDAGIIKSFKGNYRKLLTERALDLEMQGVDNPYKVNQLQSMRMIDRAWSEVLETTIRNCWRHTGILPEDNYEEELQAMFIQARL</sequence>
<gene>
    <name evidence="3" type="ORF">RhiXN_08750</name>
</gene>
<organism evidence="3 4">
    <name type="scientific">Rhizoctonia solani</name>
    <dbReference type="NCBI Taxonomy" id="456999"/>
    <lineage>
        <taxon>Eukaryota</taxon>
        <taxon>Fungi</taxon>
        <taxon>Dikarya</taxon>
        <taxon>Basidiomycota</taxon>
        <taxon>Agaricomycotina</taxon>
        <taxon>Agaricomycetes</taxon>
        <taxon>Cantharellales</taxon>
        <taxon>Ceratobasidiaceae</taxon>
        <taxon>Rhizoctonia</taxon>
    </lineage>
</organism>
<dbReference type="Proteomes" id="UP000650533">
    <property type="component" value="Chromosome 10"/>
</dbReference>
<evidence type="ECO:0000259" key="2">
    <source>
        <dbReference type="PROSITE" id="PS51253"/>
    </source>
</evidence>
<dbReference type="AlphaFoldDB" id="A0A8H8SZL1"/>
<name>A0A8H8SZL1_9AGAM</name>
<dbReference type="GeneID" id="67031029"/>
<dbReference type="PROSITE" id="PS51253">
    <property type="entry name" value="HTH_CENPB"/>
    <property type="match status" value="1"/>
</dbReference>
<dbReference type="Gene3D" id="1.10.10.60">
    <property type="entry name" value="Homeodomain-like"/>
    <property type="match status" value="1"/>
</dbReference>
<keyword evidence="1" id="KW-0238">DNA-binding</keyword>
<evidence type="ECO:0000313" key="4">
    <source>
        <dbReference type="Proteomes" id="UP000650533"/>
    </source>
</evidence>
<evidence type="ECO:0000256" key="1">
    <source>
        <dbReference type="ARBA" id="ARBA00023125"/>
    </source>
</evidence>
<evidence type="ECO:0000313" key="3">
    <source>
        <dbReference type="EMBL" id="QRW23714.1"/>
    </source>
</evidence>
<accession>A0A8H8SZL1</accession>
<reference evidence="3" key="1">
    <citation type="submission" date="2020-05" db="EMBL/GenBank/DDBJ databases">
        <title>Evolutionary and genomic comparisons of hybrid uninucleate and nonhybrid Rhizoctonia fungi.</title>
        <authorList>
            <person name="Li C."/>
            <person name="Chen X."/>
        </authorList>
    </citation>
    <scope>NUCLEOTIDE SEQUENCE</scope>
    <source>
        <strain evidence="3">AG-1 IA</strain>
    </source>
</reference>
<feature type="domain" description="HTH CENPB-type" evidence="2">
    <location>
        <begin position="77"/>
        <end position="151"/>
    </location>
</feature>
<dbReference type="GO" id="GO:0003677">
    <property type="term" value="F:DNA binding"/>
    <property type="evidence" value="ECO:0007669"/>
    <property type="project" value="UniProtKB-KW"/>
</dbReference>
<dbReference type="EMBL" id="CP059667">
    <property type="protein sequence ID" value="QRW23714.1"/>
    <property type="molecule type" value="Genomic_DNA"/>
</dbReference>
<dbReference type="InterPro" id="IPR050863">
    <property type="entry name" value="CenT-Element_Derived"/>
</dbReference>
<dbReference type="SMART" id="SM00674">
    <property type="entry name" value="CENPB"/>
    <property type="match status" value="1"/>
</dbReference>
<dbReference type="Pfam" id="PF03184">
    <property type="entry name" value="DDE_1"/>
    <property type="match status" value="1"/>
</dbReference>
<dbReference type="PANTHER" id="PTHR19303">
    <property type="entry name" value="TRANSPOSON"/>
    <property type="match status" value="1"/>
</dbReference>
<proteinExistence type="predicted"/>
<dbReference type="KEGG" id="rsx:RhiXN_08750"/>
<dbReference type="SUPFAM" id="SSF46689">
    <property type="entry name" value="Homeodomain-like"/>
    <property type="match status" value="1"/>
</dbReference>
<protein>
    <submittedName>
        <fullName evidence="3">Tigger transposable element-derived protein</fullName>
    </submittedName>
</protein>
<dbReference type="Pfam" id="PF03221">
    <property type="entry name" value="HTH_Tnp_Tc5"/>
    <property type="match status" value="1"/>
</dbReference>
<dbReference type="RefSeq" id="XP_043183951.1">
    <property type="nucleotide sequence ID" value="XM_043328566.1"/>
</dbReference>
<dbReference type="PANTHER" id="PTHR19303:SF73">
    <property type="entry name" value="PROTEIN PDC2"/>
    <property type="match status" value="1"/>
</dbReference>
<dbReference type="InterPro" id="IPR006600">
    <property type="entry name" value="HTH_CenpB_DNA-bd_dom"/>
</dbReference>
<dbReference type="InterPro" id="IPR009057">
    <property type="entry name" value="Homeodomain-like_sf"/>
</dbReference>
<dbReference type="InterPro" id="IPR004875">
    <property type="entry name" value="DDE_SF_endonuclease_dom"/>
</dbReference>
<dbReference type="GO" id="GO:0005634">
    <property type="term" value="C:nucleus"/>
    <property type="evidence" value="ECO:0007669"/>
    <property type="project" value="TreeGrafter"/>
</dbReference>